<dbReference type="InterPro" id="IPR005495">
    <property type="entry name" value="LptG/LptF_permease"/>
</dbReference>
<evidence type="ECO:0000256" key="5">
    <source>
        <dbReference type="ARBA" id="ARBA00023136"/>
    </source>
</evidence>
<feature type="transmembrane region" description="Helical" evidence="6">
    <location>
        <begin position="44"/>
        <end position="71"/>
    </location>
</feature>
<keyword evidence="2" id="KW-1003">Cell membrane</keyword>
<evidence type="ECO:0000313" key="7">
    <source>
        <dbReference type="EMBL" id="SVA61158.1"/>
    </source>
</evidence>
<dbReference type="PANTHER" id="PTHR33529:SF6">
    <property type="entry name" value="YJGP_YJGQ FAMILY PERMEASE"/>
    <property type="match status" value="1"/>
</dbReference>
<evidence type="ECO:0000256" key="1">
    <source>
        <dbReference type="ARBA" id="ARBA00004651"/>
    </source>
</evidence>
<dbReference type="GO" id="GO:0015920">
    <property type="term" value="P:lipopolysaccharide transport"/>
    <property type="evidence" value="ECO:0007669"/>
    <property type="project" value="TreeGrafter"/>
</dbReference>
<evidence type="ECO:0000256" key="4">
    <source>
        <dbReference type="ARBA" id="ARBA00022989"/>
    </source>
</evidence>
<protein>
    <submittedName>
        <fullName evidence="7">Uncharacterized protein</fullName>
    </submittedName>
</protein>
<sequence length="92" mass="10316">MIARTFLRIFLLFILGAPLLFTIGDVIEKIDQYFDRGLTVGEVALAYLFIIPEFVSWSFPIAALIAAVFTIHSMTQHREVMAAKAGGISFHR</sequence>
<feature type="transmembrane region" description="Helical" evidence="6">
    <location>
        <begin position="7"/>
        <end position="24"/>
    </location>
</feature>
<keyword evidence="5 6" id="KW-0472">Membrane</keyword>
<dbReference type="AlphaFoldDB" id="A0A381X903"/>
<organism evidence="7">
    <name type="scientific">marine metagenome</name>
    <dbReference type="NCBI Taxonomy" id="408172"/>
    <lineage>
        <taxon>unclassified sequences</taxon>
        <taxon>metagenomes</taxon>
        <taxon>ecological metagenomes</taxon>
    </lineage>
</organism>
<dbReference type="Pfam" id="PF03739">
    <property type="entry name" value="LptF_LptG"/>
    <property type="match status" value="1"/>
</dbReference>
<evidence type="ECO:0000256" key="2">
    <source>
        <dbReference type="ARBA" id="ARBA00022475"/>
    </source>
</evidence>
<dbReference type="PANTHER" id="PTHR33529">
    <property type="entry name" value="SLR0882 PROTEIN-RELATED"/>
    <property type="match status" value="1"/>
</dbReference>
<dbReference type="GO" id="GO:0043190">
    <property type="term" value="C:ATP-binding cassette (ABC) transporter complex"/>
    <property type="evidence" value="ECO:0007669"/>
    <property type="project" value="TreeGrafter"/>
</dbReference>
<keyword evidence="4 6" id="KW-1133">Transmembrane helix</keyword>
<reference evidence="7" key="1">
    <citation type="submission" date="2018-05" db="EMBL/GenBank/DDBJ databases">
        <authorList>
            <person name="Lanie J.A."/>
            <person name="Ng W.-L."/>
            <person name="Kazmierczak K.M."/>
            <person name="Andrzejewski T.M."/>
            <person name="Davidsen T.M."/>
            <person name="Wayne K.J."/>
            <person name="Tettelin H."/>
            <person name="Glass J.I."/>
            <person name="Rusch D."/>
            <person name="Podicherti R."/>
            <person name="Tsui H.-C.T."/>
            <person name="Winkler M.E."/>
        </authorList>
    </citation>
    <scope>NUCLEOTIDE SEQUENCE</scope>
</reference>
<gene>
    <name evidence="7" type="ORF">METZ01_LOCUS114012</name>
</gene>
<comment type="subcellular location">
    <subcellularLocation>
        <location evidence="1">Cell membrane</location>
        <topology evidence="1">Multi-pass membrane protein</topology>
    </subcellularLocation>
</comment>
<accession>A0A381X903</accession>
<dbReference type="EMBL" id="UINC01014320">
    <property type="protein sequence ID" value="SVA61158.1"/>
    <property type="molecule type" value="Genomic_DNA"/>
</dbReference>
<evidence type="ECO:0000256" key="3">
    <source>
        <dbReference type="ARBA" id="ARBA00022692"/>
    </source>
</evidence>
<keyword evidence="3 6" id="KW-0812">Transmembrane</keyword>
<proteinExistence type="predicted"/>
<name>A0A381X903_9ZZZZ</name>
<evidence type="ECO:0000256" key="6">
    <source>
        <dbReference type="SAM" id="Phobius"/>
    </source>
</evidence>
<feature type="non-terminal residue" evidence="7">
    <location>
        <position position="92"/>
    </location>
</feature>